<feature type="region of interest" description="Disordered" evidence="1">
    <location>
        <begin position="1"/>
        <end position="24"/>
    </location>
</feature>
<name>A0A5M6DCZ1_9BACT</name>
<dbReference type="SUPFAM" id="SSF63829">
    <property type="entry name" value="Calcium-dependent phosphotriesterase"/>
    <property type="match status" value="1"/>
</dbReference>
<gene>
    <name evidence="3" type="ORF">FYK55_08275</name>
</gene>
<dbReference type="InterPro" id="IPR017481">
    <property type="entry name" value="CHP03032"/>
</dbReference>
<reference evidence="3 4" key="1">
    <citation type="submission" date="2019-08" db="EMBL/GenBank/DDBJ databases">
        <authorList>
            <person name="Dhanesh K."/>
            <person name="Kumar G."/>
            <person name="Sasikala C."/>
            <person name="Venkata Ramana C."/>
        </authorList>
    </citation>
    <scope>NUCLEOTIDE SEQUENCE [LARGE SCALE GENOMIC DNA]</scope>
    <source>
        <strain evidence="3 4">JC645</strain>
    </source>
</reference>
<dbReference type="RefSeq" id="WP_150075942.1">
    <property type="nucleotide sequence ID" value="NZ_VWOX01000004.1"/>
</dbReference>
<accession>A0A5M6DCZ1</accession>
<sequence>MENRSESDSFEQKSQVGQRPRPAKREIKFRHSTQFVPILEHLQCSLLVSTYAAGKVVSVGAAEGRLHLGFSNFQQAMGIACGAADSGAADRLAIGGPNVIWLLRDAGELAAKIQPVGVYDGGYLARESFVTGNIHVHEMGWGNEGQLWVVNTLFSCLSTLHEDFNFVPRWRPPFITELSPQDRCHLNGLAMESGRPKLVTALGTSNSARGWRERKQSGGVLMEVESGEVVAEGFCMPHSPRLRDGAAFVLDSGRGRLVRVALNDGTIDEVAAYPGYGRGLALHGQFAFVGMSRARETSVFGGVPICEKPEEMRCGIVVIDLIAGRSVAYLEFESGVEELFDVQVIPGRRRTVICGPYPVEDEQLPVWVVPPEDRLGSLVAGGDGGFVSRKPRH</sequence>
<dbReference type="EMBL" id="VWOX01000004">
    <property type="protein sequence ID" value="KAA5544336.1"/>
    <property type="molecule type" value="Genomic_DNA"/>
</dbReference>
<evidence type="ECO:0000259" key="2">
    <source>
        <dbReference type="Pfam" id="PF16261"/>
    </source>
</evidence>
<comment type="caution">
    <text evidence="3">The sequence shown here is derived from an EMBL/GenBank/DDBJ whole genome shotgun (WGS) entry which is preliminary data.</text>
</comment>
<dbReference type="AlphaFoldDB" id="A0A5M6DCZ1"/>
<evidence type="ECO:0000313" key="3">
    <source>
        <dbReference type="EMBL" id="KAA5544336.1"/>
    </source>
</evidence>
<evidence type="ECO:0000256" key="1">
    <source>
        <dbReference type="SAM" id="MobiDB-lite"/>
    </source>
</evidence>
<proteinExistence type="predicted"/>
<evidence type="ECO:0000313" key="4">
    <source>
        <dbReference type="Proteomes" id="UP000324479"/>
    </source>
</evidence>
<dbReference type="Proteomes" id="UP000324479">
    <property type="component" value="Unassembled WGS sequence"/>
</dbReference>
<dbReference type="NCBIfam" id="TIGR03032">
    <property type="entry name" value="TIGR03032 family protein"/>
    <property type="match status" value="1"/>
</dbReference>
<feature type="compositionally biased region" description="Basic and acidic residues" evidence="1">
    <location>
        <begin position="1"/>
        <end position="11"/>
    </location>
</feature>
<dbReference type="Pfam" id="PF16261">
    <property type="entry name" value="DUF4915"/>
    <property type="match status" value="1"/>
</dbReference>
<protein>
    <submittedName>
        <fullName evidence="3">TIGR03032 family protein</fullName>
    </submittedName>
</protein>
<organism evidence="3 4">
    <name type="scientific">Roseiconus nitratireducens</name>
    <dbReference type="NCBI Taxonomy" id="2605748"/>
    <lineage>
        <taxon>Bacteria</taxon>
        <taxon>Pseudomonadati</taxon>
        <taxon>Planctomycetota</taxon>
        <taxon>Planctomycetia</taxon>
        <taxon>Pirellulales</taxon>
        <taxon>Pirellulaceae</taxon>
        <taxon>Roseiconus</taxon>
    </lineage>
</organism>
<keyword evidence="4" id="KW-1185">Reference proteome</keyword>
<feature type="domain" description="Conserved hypothetical protein CHP03032" evidence="2">
    <location>
        <begin position="34"/>
        <end position="352"/>
    </location>
</feature>